<name>A0A820LBM0_9BILA</name>
<protein>
    <submittedName>
        <fullName evidence="2">Uncharacterized protein</fullName>
    </submittedName>
</protein>
<feature type="compositionally biased region" description="Polar residues" evidence="1">
    <location>
        <begin position="1"/>
        <end position="37"/>
    </location>
</feature>
<gene>
    <name evidence="2" type="ORF">KXQ929_LOCUS48360</name>
</gene>
<dbReference type="EMBL" id="CAJOBB010018861">
    <property type="protein sequence ID" value="CAF4352776.1"/>
    <property type="molecule type" value="Genomic_DNA"/>
</dbReference>
<reference evidence="2" key="1">
    <citation type="submission" date="2021-02" db="EMBL/GenBank/DDBJ databases">
        <authorList>
            <person name="Nowell W R."/>
        </authorList>
    </citation>
    <scope>NUCLEOTIDE SEQUENCE</scope>
</reference>
<feature type="region of interest" description="Disordered" evidence="1">
    <location>
        <begin position="1"/>
        <end position="51"/>
    </location>
</feature>
<accession>A0A820LBM0</accession>
<organism evidence="2 3">
    <name type="scientific">Adineta steineri</name>
    <dbReference type="NCBI Taxonomy" id="433720"/>
    <lineage>
        <taxon>Eukaryota</taxon>
        <taxon>Metazoa</taxon>
        <taxon>Spiralia</taxon>
        <taxon>Gnathifera</taxon>
        <taxon>Rotifera</taxon>
        <taxon>Eurotatoria</taxon>
        <taxon>Bdelloidea</taxon>
        <taxon>Adinetida</taxon>
        <taxon>Adinetidae</taxon>
        <taxon>Adineta</taxon>
    </lineage>
</organism>
<evidence type="ECO:0000256" key="1">
    <source>
        <dbReference type="SAM" id="MobiDB-lite"/>
    </source>
</evidence>
<feature type="non-terminal residue" evidence="2">
    <location>
        <position position="1"/>
    </location>
</feature>
<dbReference type="AlphaFoldDB" id="A0A820LBM0"/>
<evidence type="ECO:0000313" key="2">
    <source>
        <dbReference type="EMBL" id="CAF4352776.1"/>
    </source>
</evidence>
<comment type="caution">
    <text evidence="2">The sequence shown here is derived from an EMBL/GenBank/DDBJ whole genome shotgun (WGS) entry which is preliminary data.</text>
</comment>
<sequence>PRPMSSASYQTRTPQTDYVPSAFGPSSTNPQVINYQPRQKPARMSSSLNII</sequence>
<evidence type="ECO:0000313" key="3">
    <source>
        <dbReference type="Proteomes" id="UP000663868"/>
    </source>
</evidence>
<dbReference type="Proteomes" id="UP000663868">
    <property type="component" value="Unassembled WGS sequence"/>
</dbReference>
<proteinExistence type="predicted"/>